<reference evidence="2 3" key="1">
    <citation type="submission" date="2020-03" db="EMBL/GenBank/DDBJ databases">
        <title>Whole genome shotgun sequence of Phytohabitans suffuscus NBRC 105367.</title>
        <authorList>
            <person name="Komaki H."/>
            <person name="Tamura T."/>
        </authorList>
    </citation>
    <scope>NUCLEOTIDE SEQUENCE [LARGE SCALE GENOMIC DNA]</scope>
    <source>
        <strain evidence="2 3">NBRC 105367</strain>
    </source>
</reference>
<sequence>MVVATRAPSSVKVGGMRMSSTTRSGRAAATVVTTALLGIAVTKGLAGGVAVYGVLLLAVAVALYTRPVPAPGTAITPRTATAR</sequence>
<keyword evidence="1" id="KW-0812">Transmembrane</keyword>
<dbReference type="AlphaFoldDB" id="A0A6F8YVU3"/>
<gene>
    <name evidence="2" type="ORF">Psuf_073710</name>
</gene>
<evidence type="ECO:0000313" key="2">
    <source>
        <dbReference type="EMBL" id="BCB90058.1"/>
    </source>
</evidence>
<keyword evidence="3" id="KW-1185">Reference proteome</keyword>
<name>A0A6F8YVU3_9ACTN</name>
<organism evidence="2 3">
    <name type="scientific">Phytohabitans suffuscus</name>
    <dbReference type="NCBI Taxonomy" id="624315"/>
    <lineage>
        <taxon>Bacteria</taxon>
        <taxon>Bacillati</taxon>
        <taxon>Actinomycetota</taxon>
        <taxon>Actinomycetes</taxon>
        <taxon>Micromonosporales</taxon>
        <taxon>Micromonosporaceae</taxon>
    </lineage>
</organism>
<dbReference type="Proteomes" id="UP000503011">
    <property type="component" value="Chromosome"/>
</dbReference>
<keyword evidence="1" id="KW-0472">Membrane</keyword>
<proteinExistence type="predicted"/>
<feature type="transmembrane region" description="Helical" evidence="1">
    <location>
        <begin position="45"/>
        <end position="64"/>
    </location>
</feature>
<evidence type="ECO:0000256" key="1">
    <source>
        <dbReference type="SAM" id="Phobius"/>
    </source>
</evidence>
<protein>
    <submittedName>
        <fullName evidence="2">Uncharacterized protein</fullName>
    </submittedName>
</protein>
<dbReference type="KEGG" id="psuu:Psuf_073710"/>
<keyword evidence="1" id="KW-1133">Transmembrane helix</keyword>
<reference evidence="2 3" key="2">
    <citation type="submission" date="2020-03" db="EMBL/GenBank/DDBJ databases">
        <authorList>
            <person name="Ichikawa N."/>
            <person name="Kimura A."/>
            <person name="Kitahashi Y."/>
            <person name="Uohara A."/>
        </authorList>
    </citation>
    <scope>NUCLEOTIDE SEQUENCE [LARGE SCALE GENOMIC DNA]</scope>
    <source>
        <strain evidence="2 3">NBRC 105367</strain>
    </source>
</reference>
<evidence type="ECO:0000313" key="3">
    <source>
        <dbReference type="Proteomes" id="UP000503011"/>
    </source>
</evidence>
<accession>A0A6F8YVU3</accession>
<dbReference type="EMBL" id="AP022871">
    <property type="protein sequence ID" value="BCB90058.1"/>
    <property type="molecule type" value="Genomic_DNA"/>
</dbReference>